<evidence type="ECO:0000313" key="2">
    <source>
        <dbReference type="EMBL" id="TNN48707.1"/>
    </source>
</evidence>
<dbReference type="EMBL" id="SRLO01000684">
    <property type="protein sequence ID" value="TNN48707.1"/>
    <property type="molecule type" value="Genomic_DNA"/>
</dbReference>
<sequence length="88" mass="9403">MPCWAAMAAESCSPAASNATFSMLAMLLAIAQVQDEAVSLVEAVPADRHLRRPDRAATFDLEQPLHDHLVGDHVLEPGGHAPFLGDRS</sequence>
<comment type="caution">
    <text evidence="2">The sequence shown here is derived from an EMBL/GenBank/DDBJ whole genome shotgun (WGS) entry which is preliminary data.</text>
</comment>
<organism evidence="2 3">
    <name type="scientific">Liparis tanakae</name>
    <name type="common">Tanaka's snailfish</name>
    <dbReference type="NCBI Taxonomy" id="230148"/>
    <lineage>
        <taxon>Eukaryota</taxon>
        <taxon>Metazoa</taxon>
        <taxon>Chordata</taxon>
        <taxon>Craniata</taxon>
        <taxon>Vertebrata</taxon>
        <taxon>Euteleostomi</taxon>
        <taxon>Actinopterygii</taxon>
        <taxon>Neopterygii</taxon>
        <taxon>Teleostei</taxon>
        <taxon>Neoteleostei</taxon>
        <taxon>Acanthomorphata</taxon>
        <taxon>Eupercaria</taxon>
        <taxon>Perciformes</taxon>
        <taxon>Cottioidei</taxon>
        <taxon>Cottales</taxon>
        <taxon>Liparidae</taxon>
        <taxon>Liparis</taxon>
    </lineage>
</organism>
<evidence type="ECO:0008006" key="4">
    <source>
        <dbReference type="Google" id="ProtNLM"/>
    </source>
</evidence>
<feature type="signal peptide" evidence="1">
    <location>
        <begin position="1"/>
        <end position="35"/>
    </location>
</feature>
<feature type="chain" id="PRO_5021372192" description="Secreted protein" evidence="1">
    <location>
        <begin position="36"/>
        <end position="88"/>
    </location>
</feature>
<keyword evidence="1" id="KW-0732">Signal</keyword>
<proteinExistence type="predicted"/>
<dbReference type="Proteomes" id="UP000314294">
    <property type="component" value="Unassembled WGS sequence"/>
</dbReference>
<reference evidence="2 3" key="1">
    <citation type="submission" date="2019-03" db="EMBL/GenBank/DDBJ databases">
        <title>First draft genome of Liparis tanakae, snailfish: a comprehensive survey of snailfish specific genes.</title>
        <authorList>
            <person name="Kim W."/>
            <person name="Song I."/>
            <person name="Jeong J.-H."/>
            <person name="Kim D."/>
            <person name="Kim S."/>
            <person name="Ryu S."/>
            <person name="Song J.Y."/>
            <person name="Lee S.K."/>
        </authorList>
    </citation>
    <scope>NUCLEOTIDE SEQUENCE [LARGE SCALE GENOMIC DNA]</scope>
    <source>
        <tissue evidence="2">Muscle</tissue>
    </source>
</reference>
<evidence type="ECO:0000313" key="3">
    <source>
        <dbReference type="Proteomes" id="UP000314294"/>
    </source>
</evidence>
<accession>A0A4Z2G544</accession>
<dbReference type="AlphaFoldDB" id="A0A4Z2G544"/>
<keyword evidence="3" id="KW-1185">Reference proteome</keyword>
<gene>
    <name evidence="2" type="ORF">EYF80_041075</name>
</gene>
<protein>
    <recommendedName>
        <fullName evidence="4">Secreted protein</fullName>
    </recommendedName>
</protein>
<name>A0A4Z2G544_9TELE</name>
<evidence type="ECO:0000256" key="1">
    <source>
        <dbReference type="SAM" id="SignalP"/>
    </source>
</evidence>